<keyword evidence="4" id="KW-1185">Reference proteome</keyword>
<dbReference type="AlphaFoldDB" id="A0A844M3M5"/>
<dbReference type="SUPFAM" id="SSF54928">
    <property type="entry name" value="RNA-binding domain, RBD"/>
    <property type="match status" value="1"/>
</dbReference>
<accession>A0A844M3M5</accession>
<proteinExistence type="predicted"/>
<dbReference type="GO" id="GO:0003729">
    <property type="term" value="F:mRNA binding"/>
    <property type="evidence" value="ECO:0007669"/>
    <property type="project" value="TreeGrafter"/>
</dbReference>
<feature type="domain" description="RRM" evidence="2">
    <location>
        <begin position="1"/>
        <end position="49"/>
    </location>
</feature>
<dbReference type="EMBL" id="WFKQ01000153">
    <property type="protein sequence ID" value="MUG33559.1"/>
    <property type="molecule type" value="Genomic_DNA"/>
</dbReference>
<dbReference type="Gene3D" id="3.30.70.330">
    <property type="match status" value="1"/>
</dbReference>
<evidence type="ECO:0000313" key="4">
    <source>
        <dbReference type="Proteomes" id="UP000442109"/>
    </source>
</evidence>
<gene>
    <name evidence="3" type="ORF">GB996_12330</name>
</gene>
<dbReference type="InterPro" id="IPR050502">
    <property type="entry name" value="Euk_RNA-bind_prot"/>
</dbReference>
<evidence type="ECO:0000259" key="2">
    <source>
        <dbReference type="PROSITE" id="PS50102"/>
    </source>
</evidence>
<protein>
    <submittedName>
        <fullName evidence="3">RNA-binding protein</fullName>
    </submittedName>
</protein>
<dbReference type="PROSITE" id="PS50102">
    <property type="entry name" value="RRM"/>
    <property type="match status" value="1"/>
</dbReference>
<feature type="non-terminal residue" evidence="3">
    <location>
        <position position="1"/>
    </location>
</feature>
<sequence>CKIVLDKETRKSRGFAFVEMADGDGSRAIKALNGFEFGGRELVVKIATPKQ</sequence>
<reference evidence="3 4" key="1">
    <citation type="journal article" date="2019" name="PLoS ONE">
        <title>Pup mortality in New Zealand sea lions (Phocarctos hookeri) at Enderby Island, Auckland Islands, 2013-18.</title>
        <authorList>
            <person name="Michael S.A."/>
            <person name="Hayman D.T.S."/>
            <person name="Gray R."/>
            <person name="Zhang J."/>
            <person name="Rogers L."/>
            <person name="Roe W.D."/>
        </authorList>
    </citation>
    <scope>NUCLEOTIDE SEQUENCE [LARGE SCALE GENOMIC DNA]</scope>
    <source>
        <strain evidence="3 4">SM868</strain>
    </source>
</reference>
<name>A0A844M3M5_9GAMM</name>
<dbReference type="InterPro" id="IPR000504">
    <property type="entry name" value="RRM_dom"/>
</dbReference>
<comment type="caution">
    <text evidence="3">The sequence shown here is derived from an EMBL/GenBank/DDBJ whole genome shotgun (WGS) entry which is preliminary data.</text>
</comment>
<dbReference type="InterPro" id="IPR012677">
    <property type="entry name" value="Nucleotide-bd_a/b_plait_sf"/>
</dbReference>
<dbReference type="Proteomes" id="UP000442109">
    <property type="component" value="Unassembled WGS sequence"/>
</dbReference>
<evidence type="ECO:0000313" key="3">
    <source>
        <dbReference type="EMBL" id="MUG33559.1"/>
    </source>
</evidence>
<organism evidence="3 4">
    <name type="scientific">Psychrobacter sanguinis</name>
    <dbReference type="NCBI Taxonomy" id="861445"/>
    <lineage>
        <taxon>Bacteria</taxon>
        <taxon>Pseudomonadati</taxon>
        <taxon>Pseudomonadota</taxon>
        <taxon>Gammaproteobacteria</taxon>
        <taxon>Moraxellales</taxon>
        <taxon>Moraxellaceae</taxon>
        <taxon>Psychrobacter</taxon>
    </lineage>
</organism>
<dbReference type="PANTHER" id="PTHR48025:SF1">
    <property type="entry name" value="RRM DOMAIN-CONTAINING PROTEIN"/>
    <property type="match status" value="1"/>
</dbReference>
<keyword evidence="1" id="KW-0694">RNA-binding</keyword>
<evidence type="ECO:0000256" key="1">
    <source>
        <dbReference type="ARBA" id="ARBA00022884"/>
    </source>
</evidence>
<dbReference type="Pfam" id="PF00076">
    <property type="entry name" value="RRM_1"/>
    <property type="match status" value="1"/>
</dbReference>
<dbReference type="InterPro" id="IPR035979">
    <property type="entry name" value="RBD_domain_sf"/>
</dbReference>
<dbReference type="PANTHER" id="PTHR48025">
    <property type="entry name" value="OS02G0815200 PROTEIN"/>
    <property type="match status" value="1"/>
</dbReference>